<gene>
    <name evidence="2" type="ORF">CVT25_007776</name>
</gene>
<dbReference type="EMBL" id="NHYD01001644">
    <property type="protein sequence ID" value="PPQ90375.1"/>
    <property type="molecule type" value="Genomic_DNA"/>
</dbReference>
<accession>A0A409XHY6</accession>
<name>A0A409XHY6_PSICY</name>
<keyword evidence="1" id="KW-0175">Coiled coil</keyword>
<evidence type="ECO:0000313" key="3">
    <source>
        <dbReference type="Proteomes" id="UP000283269"/>
    </source>
</evidence>
<sequence>MACTLGTSTHTPTLPSPPRFHFLRILGGTLSRNLSSPPCFGGLNSAALCPLFAGIAVVGSIVQPSNEVMVLVELGEEVDNLRDSHEQFLAKLEVLENAVGINHPKRRPSSKLRVSWLPFLASGLGINPETVYEESMIEKEPLMRLLEPVGVVLDLRDSSLRFDLLKMSMQYHGIVTM</sequence>
<evidence type="ECO:0000256" key="1">
    <source>
        <dbReference type="SAM" id="Coils"/>
    </source>
</evidence>
<organism evidence="2 3">
    <name type="scientific">Psilocybe cyanescens</name>
    <dbReference type="NCBI Taxonomy" id="93625"/>
    <lineage>
        <taxon>Eukaryota</taxon>
        <taxon>Fungi</taxon>
        <taxon>Dikarya</taxon>
        <taxon>Basidiomycota</taxon>
        <taxon>Agaricomycotina</taxon>
        <taxon>Agaricomycetes</taxon>
        <taxon>Agaricomycetidae</taxon>
        <taxon>Agaricales</taxon>
        <taxon>Agaricineae</taxon>
        <taxon>Strophariaceae</taxon>
        <taxon>Psilocybe</taxon>
    </lineage>
</organism>
<dbReference type="InParanoid" id="A0A409XHY6"/>
<proteinExistence type="predicted"/>
<evidence type="ECO:0000313" key="2">
    <source>
        <dbReference type="EMBL" id="PPQ90375.1"/>
    </source>
</evidence>
<dbReference type="Proteomes" id="UP000283269">
    <property type="component" value="Unassembled WGS sequence"/>
</dbReference>
<reference evidence="2 3" key="1">
    <citation type="journal article" date="2018" name="Evol. Lett.">
        <title>Horizontal gene cluster transfer increased hallucinogenic mushroom diversity.</title>
        <authorList>
            <person name="Reynolds H.T."/>
            <person name="Vijayakumar V."/>
            <person name="Gluck-Thaler E."/>
            <person name="Korotkin H.B."/>
            <person name="Matheny P.B."/>
            <person name="Slot J.C."/>
        </authorList>
    </citation>
    <scope>NUCLEOTIDE SEQUENCE [LARGE SCALE GENOMIC DNA]</scope>
    <source>
        <strain evidence="2 3">2631</strain>
    </source>
</reference>
<protein>
    <submittedName>
        <fullName evidence="2">Uncharacterized protein</fullName>
    </submittedName>
</protein>
<feature type="coiled-coil region" evidence="1">
    <location>
        <begin position="71"/>
        <end position="98"/>
    </location>
</feature>
<keyword evidence="3" id="KW-1185">Reference proteome</keyword>
<comment type="caution">
    <text evidence="2">The sequence shown here is derived from an EMBL/GenBank/DDBJ whole genome shotgun (WGS) entry which is preliminary data.</text>
</comment>
<dbReference type="AlphaFoldDB" id="A0A409XHY6"/>